<gene>
    <name evidence="7" type="ORF">IFM89_015553</name>
</gene>
<evidence type="ECO:0000256" key="3">
    <source>
        <dbReference type="ARBA" id="ARBA00023163"/>
    </source>
</evidence>
<feature type="compositionally biased region" description="Low complexity" evidence="5">
    <location>
        <begin position="14"/>
        <end position="27"/>
    </location>
</feature>
<dbReference type="InterPro" id="IPR003441">
    <property type="entry name" value="NAC-dom"/>
</dbReference>
<dbReference type="PROSITE" id="PS51005">
    <property type="entry name" value="NAC"/>
    <property type="match status" value="1"/>
</dbReference>
<dbReference type="InterPro" id="IPR036093">
    <property type="entry name" value="NAC_dom_sf"/>
</dbReference>
<feature type="region of interest" description="Disordered" evidence="5">
    <location>
        <begin position="1"/>
        <end position="47"/>
    </location>
</feature>
<dbReference type="PANTHER" id="PTHR31744">
    <property type="entry name" value="PROTEIN CUP-SHAPED COTYLEDON 2-RELATED"/>
    <property type="match status" value="1"/>
</dbReference>
<keyword evidence="4" id="KW-0539">Nucleus</keyword>
<dbReference type="Gene3D" id="2.170.150.80">
    <property type="entry name" value="NAC domain"/>
    <property type="match status" value="1"/>
</dbReference>
<evidence type="ECO:0000256" key="4">
    <source>
        <dbReference type="ARBA" id="ARBA00023242"/>
    </source>
</evidence>
<proteinExistence type="predicted"/>
<sequence>MTCSTTGMTRPNRPLLSTLHPSPHPMLTDQVKRRGRFQDPRPGFVRQNWNPWDLPDKSCGDLEWYFFCPRRDMTNRATEIGYWKTTGRDRPICNGPKHCGDEEDTDFPFRKGTARR</sequence>
<dbReference type="Pfam" id="PF02365">
    <property type="entry name" value="NAM"/>
    <property type="match status" value="1"/>
</dbReference>
<comment type="caution">
    <text evidence="7">The sequence shown here is derived from an EMBL/GenBank/DDBJ whole genome shotgun (WGS) entry which is preliminary data.</text>
</comment>
<keyword evidence="3" id="KW-0804">Transcription</keyword>
<keyword evidence="8" id="KW-1185">Reference proteome</keyword>
<evidence type="ECO:0000313" key="8">
    <source>
        <dbReference type="Proteomes" id="UP000631114"/>
    </source>
</evidence>
<evidence type="ECO:0000313" key="7">
    <source>
        <dbReference type="EMBL" id="KAF9609308.1"/>
    </source>
</evidence>
<evidence type="ECO:0000256" key="2">
    <source>
        <dbReference type="ARBA" id="ARBA00023125"/>
    </source>
</evidence>
<organism evidence="7 8">
    <name type="scientific">Coptis chinensis</name>
    <dbReference type="NCBI Taxonomy" id="261450"/>
    <lineage>
        <taxon>Eukaryota</taxon>
        <taxon>Viridiplantae</taxon>
        <taxon>Streptophyta</taxon>
        <taxon>Embryophyta</taxon>
        <taxon>Tracheophyta</taxon>
        <taxon>Spermatophyta</taxon>
        <taxon>Magnoliopsida</taxon>
        <taxon>Ranunculales</taxon>
        <taxon>Ranunculaceae</taxon>
        <taxon>Coptidoideae</taxon>
        <taxon>Coptis</taxon>
    </lineage>
</organism>
<dbReference type="PANTHER" id="PTHR31744:SF210">
    <property type="entry name" value="NAC DOMAIN-CONTAINING PROTEIN 86-LIKE"/>
    <property type="match status" value="1"/>
</dbReference>
<dbReference type="EMBL" id="JADFTS010000004">
    <property type="protein sequence ID" value="KAF9609308.1"/>
    <property type="molecule type" value="Genomic_DNA"/>
</dbReference>
<feature type="compositionally biased region" description="Basic and acidic residues" evidence="5">
    <location>
        <begin position="30"/>
        <end position="39"/>
    </location>
</feature>
<name>A0A835LV37_9MAGN</name>
<feature type="domain" description="NAC" evidence="6">
    <location>
        <begin position="9"/>
        <end position="116"/>
    </location>
</feature>
<dbReference type="OrthoDB" id="1935348at2759"/>
<dbReference type="GO" id="GO:0006355">
    <property type="term" value="P:regulation of DNA-templated transcription"/>
    <property type="evidence" value="ECO:0007669"/>
    <property type="project" value="InterPro"/>
</dbReference>
<dbReference type="AlphaFoldDB" id="A0A835LV37"/>
<evidence type="ECO:0000256" key="5">
    <source>
        <dbReference type="SAM" id="MobiDB-lite"/>
    </source>
</evidence>
<keyword evidence="2" id="KW-0238">DNA-binding</keyword>
<keyword evidence="1" id="KW-0805">Transcription regulation</keyword>
<protein>
    <recommendedName>
        <fullName evidence="6">NAC domain-containing protein</fullName>
    </recommendedName>
</protein>
<dbReference type="GO" id="GO:0003677">
    <property type="term" value="F:DNA binding"/>
    <property type="evidence" value="ECO:0007669"/>
    <property type="project" value="UniProtKB-KW"/>
</dbReference>
<evidence type="ECO:0000259" key="6">
    <source>
        <dbReference type="PROSITE" id="PS51005"/>
    </source>
</evidence>
<reference evidence="7 8" key="1">
    <citation type="submission" date="2020-10" db="EMBL/GenBank/DDBJ databases">
        <title>The Coptis chinensis genome and diversification of protoberbering-type alkaloids.</title>
        <authorList>
            <person name="Wang B."/>
            <person name="Shu S."/>
            <person name="Song C."/>
            <person name="Liu Y."/>
        </authorList>
    </citation>
    <scope>NUCLEOTIDE SEQUENCE [LARGE SCALE GENOMIC DNA]</scope>
    <source>
        <strain evidence="7">HL-2020</strain>
        <tissue evidence="7">Leaf</tissue>
    </source>
</reference>
<evidence type="ECO:0000256" key="1">
    <source>
        <dbReference type="ARBA" id="ARBA00023015"/>
    </source>
</evidence>
<accession>A0A835LV37</accession>
<dbReference type="SUPFAM" id="SSF101941">
    <property type="entry name" value="NAC domain"/>
    <property type="match status" value="1"/>
</dbReference>
<dbReference type="Proteomes" id="UP000631114">
    <property type="component" value="Unassembled WGS sequence"/>
</dbReference>